<evidence type="ECO:0000256" key="1">
    <source>
        <dbReference type="SAM" id="Phobius"/>
    </source>
</evidence>
<dbReference type="RefSeq" id="WP_146587384.1">
    <property type="nucleotide sequence ID" value="NZ_SJPO01000005.1"/>
</dbReference>
<name>A0A5C5YQ87_9BACT</name>
<feature type="transmembrane region" description="Helical" evidence="1">
    <location>
        <begin position="37"/>
        <end position="55"/>
    </location>
</feature>
<keyword evidence="1" id="KW-0472">Membrane</keyword>
<keyword evidence="1" id="KW-1133">Transmembrane helix</keyword>
<evidence type="ECO:0000313" key="3">
    <source>
        <dbReference type="Proteomes" id="UP000318478"/>
    </source>
</evidence>
<evidence type="ECO:0000313" key="2">
    <source>
        <dbReference type="EMBL" id="TWT77094.1"/>
    </source>
</evidence>
<comment type="caution">
    <text evidence="2">The sequence shown here is derived from an EMBL/GenBank/DDBJ whole genome shotgun (WGS) entry which is preliminary data.</text>
</comment>
<dbReference type="EMBL" id="SJPO01000005">
    <property type="protein sequence ID" value="TWT77094.1"/>
    <property type="molecule type" value="Genomic_DNA"/>
</dbReference>
<keyword evidence="1" id="KW-0812">Transmembrane</keyword>
<accession>A0A5C5YQ87</accession>
<dbReference type="AlphaFoldDB" id="A0A5C5YQ87"/>
<keyword evidence="3" id="KW-1185">Reference proteome</keyword>
<organism evidence="2 3">
    <name type="scientific">Posidoniimonas polymericola</name>
    <dbReference type="NCBI Taxonomy" id="2528002"/>
    <lineage>
        <taxon>Bacteria</taxon>
        <taxon>Pseudomonadati</taxon>
        <taxon>Planctomycetota</taxon>
        <taxon>Planctomycetia</taxon>
        <taxon>Pirellulales</taxon>
        <taxon>Lacipirellulaceae</taxon>
        <taxon>Posidoniimonas</taxon>
    </lineage>
</organism>
<proteinExistence type="predicted"/>
<reference evidence="2 3" key="1">
    <citation type="submission" date="2019-02" db="EMBL/GenBank/DDBJ databases">
        <title>Deep-cultivation of Planctomycetes and their phenomic and genomic characterization uncovers novel biology.</title>
        <authorList>
            <person name="Wiegand S."/>
            <person name="Jogler M."/>
            <person name="Boedeker C."/>
            <person name="Pinto D."/>
            <person name="Vollmers J."/>
            <person name="Rivas-Marin E."/>
            <person name="Kohn T."/>
            <person name="Peeters S.H."/>
            <person name="Heuer A."/>
            <person name="Rast P."/>
            <person name="Oberbeckmann S."/>
            <person name="Bunk B."/>
            <person name="Jeske O."/>
            <person name="Meyerdierks A."/>
            <person name="Storesund J.E."/>
            <person name="Kallscheuer N."/>
            <person name="Luecker S."/>
            <person name="Lage O.M."/>
            <person name="Pohl T."/>
            <person name="Merkel B.J."/>
            <person name="Hornburger P."/>
            <person name="Mueller R.-W."/>
            <person name="Bruemmer F."/>
            <person name="Labrenz M."/>
            <person name="Spormann A.M."/>
            <person name="Op Den Camp H."/>
            <person name="Overmann J."/>
            <person name="Amann R."/>
            <person name="Jetten M.S.M."/>
            <person name="Mascher T."/>
            <person name="Medema M.H."/>
            <person name="Devos D.P."/>
            <person name="Kaster A.-K."/>
            <person name="Ovreas L."/>
            <person name="Rohde M."/>
            <person name="Galperin M.Y."/>
            <person name="Jogler C."/>
        </authorList>
    </citation>
    <scope>NUCLEOTIDE SEQUENCE [LARGE SCALE GENOMIC DNA]</scope>
    <source>
        <strain evidence="2 3">Pla123a</strain>
    </source>
</reference>
<protein>
    <submittedName>
        <fullName evidence="2">Uncharacterized protein</fullName>
    </submittedName>
</protein>
<sequence>MLAKLFLVSFAFLVGYALLMYAFWAHDQAMPAFWQSLWFWGLYIAVLVAPLRWTGYDDSWMTDFGGHDGFDLGDD</sequence>
<dbReference type="Proteomes" id="UP000318478">
    <property type="component" value="Unassembled WGS sequence"/>
</dbReference>
<gene>
    <name evidence="2" type="ORF">Pla123a_25240</name>
</gene>
<feature type="transmembrane region" description="Helical" evidence="1">
    <location>
        <begin position="6"/>
        <end position="25"/>
    </location>
</feature>